<feature type="compositionally biased region" description="Low complexity" evidence="1">
    <location>
        <begin position="354"/>
        <end position="364"/>
    </location>
</feature>
<sequence>MKRLAALVLLCLTVLVIAPAAAPASADAIVAGADTSLAQTIAGTELTVVIRSTPKVPAALPVVVFAHQPVPDLTIALTVRSTETGRVATGAVRLVRGRAGAYPAAIRVQETGPHELELRAAREFSVLPFRVLVARASPWEFVIHGGLYAAGALLIGGMLTGGLARRASAAAVGGGAAIGVAAITVALLSSRLPPSLPDGAAPAPPSPVAGRPYAMAAIHTTPERPVAGAELVVRLDLVDGSTGRPVDDLAVHHAAPAHLVITSEDGAFFRHLHPLRTAPGRLEVRLRPDRPGRYLAYAEIERDGSGGQLLQRRFTVAAAPGRPAVQDEPEPATAPGGLVAVAGTTPADEPGATPDAGATADPSGAAGGPSAGPPGGFARPVTTPAPPVAGRPATIELDVGGGRLQPWLGMAGHLIVRDQDGGFMGHVHEMGSMAQTSAQPDEGSAVYEPRLRFTFSFPAPGRYLGWVQYARDFRVVTVPFSVTVAPGDGAR</sequence>
<keyword evidence="2" id="KW-0472">Membrane</keyword>
<dbReference type="EMBL" id="JBHSFP010000027">
    <property type="protein sequence ID" value="MFC4534999.1"/>
    <property type="molecule type" value="Genomic_DNA"/>
</dbReference>
<evidence type="ECO:0008006" key="6">
    <source>
        <dbReference type="Google" id="ProtNLM"/>
    </source>
</evidence>
<keyword evidence="3" id="KW-0732">Signal</keyword>
<feature type="region of interest" description="Disordered" evidence="1">
    <location>
        <begin position="320"/>
        <end position="393"/>
    </location>
</feature>
<gene>
    <name evidence="4" type="ORF">ACFO60_29925</name>
</gene>
<dbReference type="Proteomes" id="UP001596004">
    <property type="component" value="Unassembled WGS sequence"/>
</dbReference>
<feature type="transmembrane region" description="Helical" evidence="2">
    <location>
        <begin position="167"/>
        <end position="188"/>
    </location>
</feature>
<keyword evidence="5" id="KW-1185">Reference proteome</keyword>
<organism evidence="4 5">
    <name type="scientific">Sphaerisporangium dianthi</name>
    <dbReference type="NCBI Taxonomy" id="1436120"/>
    <lineage>
        <taxon>Bacteria</taxon>
        <taxon>Bacillati</taxon>
        <taxon>Actinomycetota</taxon>
        <taxon>Actinomycetes</taxon>
        <taxon>Streptosporangiales</taxon>
        <taxon>Streptosporangiaceae</taxon>
        <taxon>Sphaerisporangium</taxon>
    </lineage>
</organism>
<evidence type="ECO:0000313" key="5">
    <source>
        <dbReference type="Proteomes" id="UP001596004"/>
    </source>
</evidence>
<reference evidence="5" key="1">
    <citation type="journal article" date="2019" name="Int. J. Syst. Evol. Microbiol.">
        <title>The Global Catalogue of Microorganisms (GCM) 10K type strain sequencing project: providing services to taxonomists for standard genome sequencing and annotation.</title>
        <authorList>
            <consortium name="The Broad Institute Genomics Platform"/>
            <consortium name="The Broad Institute Genome Sequencing Center for Infectious Disease"/>
            <person name="Wu L."/>
            <person name="Ma J."/>
        </authorList>
    </citation>
    <scope>NUCLEOTIDE SEQUENCE [LARGE SCALE GENOMIC DNA]</scope>
    <source>
        <strain evidence="5">CGMCC 4.7132</strain>
    </source>
</reference>
<protein>
    <recommendedName>
        <fullName evidence="6">Secreted protein</fullName>
    </recommendedName>
</protein>
<proteinExistence type="predicted"/>
<feature type="compositionally biased region" description="Gly residues" evidence="1">
    <location>
        <begin position="365"/>
        <end position="375"/>
    </location>
</feature>
<name>A0ABV9CNX9_9ACTN</name>
<feature type="transmembrane region" description="Helical" evidence="2">
    <location>
        <begin position="141"/>
        <end position="160"/>
    </location>
</feature>
<feature type="signal peptide" evidence="3">
    <location>
        <begin position="1"/>
        <end position="26"/>
    </location>
</feature>
<dbReference type="RefSeq" id="WP_380846749.1">
    <property type="nucleotide sequence ID" value="NZ_JBHSFP010000027.1"/>
</dbReference>
<evidence type="ECO:0000256" key="2">
    <source>
        <dbReference type="SAM" id="Phobius"/>
    </source>
</evidence>
<evidence type="ECO:0000313" key="4">
    <source>
        <dbReference type="EMBL" id="MFC4534999.1"/>
    </source>
</evidence>
<feature type="chain" id="PRO_5047106905" description="Secreted protein" evidence="3">
    <location>
        <begin position="27"/>
        <end position="491"/>
    </location>
</feature>
<evidence type="ECO:0000256" key="1">
    <source>
        <dbReference type="SAM" id="MobiDB-lite"/>
    </source>
</evidence>
<accession>A0ABV9CNX9</accession>
<keyword evidence="2" id="KW-0812">Transmembrane</keyword>
<keyword evidence="2" id="KW-1133">Transmembrane helix</keyword>
<comment type="caution">
    <text evidence="4">The sequence shown here is derived from an EMBL/GenBank/DDBJ whole genome shotgun (WGS) entry which is preliminary data.</text>
</comment>
<evidence type="ECO:0000256" key="3">
    <source>
        <dbReference type="SAM" id="SignalP"/>
    </source>
</evidence>